<dbReference type="PROSITE" id="PS50878">
    <property type="entry name" value="RT_POL"/>
    <property type="match status" value="1"/>
</dbReference>
<dbReference type="EMBL" id="GEEE01015394">
    <property type="protein sequence ID" value="JAP47831.1"/>
    <property type="molecule type" value="Transcribed_RNA"/>
</dbReference>
<organism evidence="2">
    <name type="scientific">Schistocephalus solidus</name>
    <name type="common">Tapeworm</name>
    <dbReference type="NCBI Taxonomy" id="70667"/>
    <lineage>
        <taxon>Eukaryota</taxon>
        <taxon>Metazoa</taxon>
        <taxon>Spiralia</taxon>
        <taxon>Lophotrochozoa</taxon>
        <taxon>Platyhelminthes</taxon>
        <taxon>Cestoda</taxon>
        <taxon>Eucestoda</taxon>
        <taxon>Diphyllobothriidea</taxon>
        <taxon>Diphyllobothriidae</taxon>
        <taxon>Schistocephalus</taxon>
    </lineage>
</organism>
<dbReference type="AlphaFoldDB" id="A0A0X3P788"/>
<gene>
    <name evidence="2" type="primary">RTBS</name>
    <name evidence="2" type="ORF">TR125932</name>
</gene>
<reference evidence="2" key="1">
    <citation type="submission" date="2016-01" db="EMBL/GenBank/DDBJ databases">
        <title>Reference transcriptome for the parasite Schistocephalus solidus: insights into the molecular evolution of parasitism.</title>
        <authorList>
            <person name="Hebert F.O."/>
            <person name="Grambauer S."/>
            <person name="Barber I."/>
            <person name="Landry C.R."/>
            <person name="Aubin-Horth N."/>
        </authorList>
    </citation>
    <scope>NUCLEOTIDE SEQUENCE</scope>
</reference>
<feature type="domain" description="Reverse transcriptase" evidence="1">
    <location>
        <begin position="1"/>
        <end position="168"/>
    </location>
</feature>
<evidence type="ECO:0000259" key="1">
    <source>
        <dbReference type="PROSITE" id="PS50878"/>
    </source>
</evidence>
<proteinExistence type="predicted"/>
<protein>
    <submittedName>
        <fullName evidence="2">Putative RNA-directed DNA polymerase from transposon BS</fullName>
    </submittedName>
</protein>
<keyword evidence="2" id="KW-0695">RNA-directed DNA polymerase</keyword>
<feature type="non-terminal residue" evidence="2">
    <location>
        <position position="1"/>
    </location>
</feature>
<keyword evidence="2" id="KW-0548">Nucleotidyltransferase</keyword>
<dbReference type="InterPro" id="IPR000477">
    <property type="entry name" value="RT_dom"/>
</dbReference>
<keyword evidence="2" id="KW-0808">Transferase</keyword>
<sequence>SLRNEQQSVVLIYFDLSKAFDKVPHRRLLVKLEALGIRPPLLDFIGSYLSNRSQKVLVGNSYSTPQPITSGVFQGTVLGPLLFILYINEISTLLTNSQNFVYADDLKCIYSFSKDTANSCVDKINTDLLMLSRWSCTWQMEFSPSKSSFMCFGPAKLPGPLVFQNSTLLERSTIKDLGLSYTNKLALSPHADRISAKAAQICGFISHNFFLPEIKLNLYRMFVLPILEYCCPLFGLMNASDRSKIEKVQRVFTRKLFSLPGSSFSYTDRCQLANIKFLWVRRLEAGLCFLFRVNSSPNIPRINALTPVNRPYATRNSSMFISPPLSSTTNRSQFFASKYAFIWNNLPLQIRLSSTLAIFKTKLRKHLTSKDIKSLLSVSFPNSQLLDFEKGPPGI</sequence>
<evidence type="ECO:0000313" key="2">
    <source>
        <dbReference type="EMBL" id="JAP47831.1"/>
    </source>
</evidence>
<dbReference type="PANTHER" id="PTHR33332">
    <property type="entry name" value="REVERSE TRANSCRIPTASE DOMAIN-CONTAINING PROTEIN"/>
    <property type="match status" value="1"/>
</dbReference>
<name>A0A0X3P788_SCHSO</name>
<accession>A0A0X3P788</accession>
<dbReference type="Pfam" id="PF00078">
    <property type="entry name" value="RVT_1"/>
    <property type="match status" value="1"/>
</dbReference>
<dbReference type="GO" id="GO:0003964">
    <property type="term" value="F:RNA-directed DNA polymerase activity"/>
    <property type="evidence" value="ECO:0007669"/>
    <property type="project" value="UniProtKB-KW"/>
</dbReference>